<feature type="transmembrane region" description="Helical" evidence="7">
    <location>
        <begin position="970"/>
        <end position="988"/>
    </location>
</feature>
<evidence type="ECO:0000256" key="6">
    <source>
        <dbReference type="SAM" id="MobiDB-lite"/>
    </source>
</evidence>
<feature type="transmembrane region" description="Helical" evidence="7">
    <location>
        <begin position="791"/>
        <end position="812"/>
    </location>
</feature>
<dbReference type="AlphaFoldDB" id="A0ABD0J4P7"/>
<proteinExistence type="predicted"/>
<feature type="transmembrane region" description="Helical" evidence="7">
    <location>
        <begin position="873"/>
        <end position="891"/>
    </location>
</feature>
<feature type="transmembrane region" description="Helical" evidence="7">
    <location>
        <begin position="936"/>
        <end position="958"/>
    </location>
</feature>
<feature type="region of interest" description="Disordered" evidence="6">
    <location>
        <begin position="399"/>
        <end position="423"/>
    </location>
</feature>
<feature type="compositionally biased region" description="Low complexity" evidence="6">
    <location>
        <begin position="462"/>
        <end position="474"/>
    </location>
</feature>
<evidence type="ECO:0000256" key="4">
    <source>
        <dbReference type="ARBA" id="ARBA00022989"/>
    </source>
</evidence>
<evidence type="ECO:0000256" key="1">
    <source>
        <dbReference type="ARBA" id="ARBA00004141"/>
    </source>
</evidence>
<dbReference type="PANTHER" id="PTHR19432:SF35">
    <property type="entry name" value="SOLUTE CARRIER FAMILY 45 MEMBER 3 ISOFORM X1"/>
    <property type="match status" value="1"/>
</dbReference>
<protein>
    <submittedName>
        <fullName evidence="8">Uncharacterized protein</fullName>
    </submittedName>
</protein>
<feature type="region of interest" description="Disordered" evidence="6">
    <location>
        <begin position="327"/>
        <end position="346"/>
    </location>
</feature>
<dbReference type="SUPFAM" id="SSF103473">
    <property type="entry name" value="MFS general substrate transporter"/>
    <property type="match status" value="2"/>
</dbReference>
<dbReference type="PANTHER" id="PTHR19432">
    <property type="entry name" value="SUGAR TRANSPORTER"/>
    <property type="match status" value="1"/>
</dbReference>
<feature type="region of interest" description="Disordered" evidence="6">
    <location>
        <begin position="669"/>
        <end position="705"/>
    </location>
</feature>
<feature type="transmembrane region" description="Helical" evidence="7">
    <location>
        <begin position="897"/>
        <end position="924"/>
    </location>
</feature>
<dbReference type="EMBL" id="JACVVK020000652">
    <property type="protein sequence ID" value="KAK7460331.1"/>
    <property type="molecule type" value="Genomic_DNA"/>
</dbReference>
<feature type="region of interest" description="Disordered" evidence="6">
    <location>
        <begin position="13"/>
        <end position="39"/>
    </location>
</feature>
<evidence type="ECO:0000256" key="5">
    <source>
        <dbReference type="ARBA" id="ARBA00023136"/>
    </source>
</evidence>
<feature type="compositionally biased region" description="Polar residues" evidence="6">
    <location>
        <begin position="400"/>
        <end position="412"/>
    </location>
</feature>
<dbReference type="GO" id="GO:0016020">
    <property type="term" value="C:membrane"/>
    <property type="evidence" value="ECO:0007669"/>
    <property type="project" value="UniProtKB-SubCell"/>
</dbReference>
<accession>A0ABD0J4P7</accession>
<organism evidence="8 9">
    <name type="scientific">Batillaria attramentaria</name>
    <dbReference type="NCBI Taxonomy" id="370345"/>
    <lineage>
        <taxon>Eukaryota</taxon>
        <taxon>Metazoa</taxon>
        <taxon>Spiralia</taxon>
        <taxon>Lophotrochozoa</taxon>
        <taxon>Mollusca</taxon>
        <taxon>Gastropoda</taxon>
        <taxon>Caenogastropoda</taxon>
        <taxon>Sorbeoconcha</taxon>
        <taxon>Cerithioidea</taxon>
        <taxon>Batillariidae</taxon>
        <taxon>Batillaria</taxon>
    </lineage>
</organism>
<comment type="caution">
    <text evidence="8">The sequence shown here is derived from an EMBL/GenBank/DDBJ whole genome shotgun (WGS) entry which is preliminary data.</text>
</comment>
<feature type="compositionally biased region" description="Polar residues" evidence="6">
    <location>
        <begin position="480"/>
        <end position="491"/>
    </location>
</feature>
<name>A0ABD0J4P7_9CAEN</name>
<feature type="region of interest" description="Disordered" evidence="6">
    <location>
        <begin position="187"/>
        <end position="228"/>
    </location>
</feature>
<feature type="region of interest" description="Disordered" evidence="6">
    <location>
        <begin position="722"/>
        <end position="746"/>
    </location>
</feature>
<feature type="region of interest" description="Disordered" evidence="6">
    <location>
        <begin position="437"/>
        <end position="548"/>
    </location>
</feature>
<dbReference type="InterPro" id="IPR036259">
    <property type="entry name" value="MFS_trans_sf"/>
</dbReference>
<feature type="region of interest" description="Disordered" evidence="6">
    <location>
        <begin position="252"/>
        <end position="275"/>
    </location>
</feature>
<feature type="transmembrane region" description="Helical" evidence="7">
    <location>
        <begin position="98"/>
        <end position="120"/>
    </location>
</feature>
<gene>
    <name evidence="8" type="ORF">BaRGS_00038919</name>
</gene>
<feature type="transmembrane region" description="Helical" evidence="7">
    <location>
        <begin position="844"/>
        <end position="861"/>
    </location>
</feature>
<keyword evidence="5 7" id="KW-0472">Membrane</keyword>
<keyword evidence="2" id="KW-0813">Transport</keyword>
<feature type="compositionally biased region" description="Basic and acidic residues" evidence="6">
    <location>
        <begin position="330"/>
        <end position="341"/>
    </location>
</feature>
<dbReference type="Proteomes" id="UP001519460">
    <property type="component" value="Unassembled WGS sequence"/>
</dbReference>
<feature type="transmembrane region" description="Helical" evidence="7">
    <location>
        <begin position="590"/>
        <end position="610"/>
    </location>
</feature>
<feature type="compositionally biased region" description="Polar residues" evidence="6">
    <location>
        <begin position="452"/>
        <end position="461"/>
    </location>
</feature>
<sequence>MEGKYDEDIWPVMHTLPRNRSQQPTGSRPRRDKKLMAPDGKFMEDQGHLKDVKDGAGRLGLGRKLLVVAEFLGVESSMTYEQLYLIPILQSLGMPLSLASLVGLVSGPVGAVLVPVFGWLSDRGSNPNRRKLLGVVFSTGLLLLGLMLVLLASYVYLHSHEARSGAANNSSMVHSSHVAFLKRSSESYEDPRARATDNSSAVRSSHTALSNRSSDGYDNHGARGSDSSPMAQILATSLLERSTDGLNTHRAEAAGHSSLFQNSNGALRKRSTESHDNHWAMQTDNSSKVQNDQTARLKRSPKSYNNRINFPTVAAEIDHGQQPRWVETGEPEHESREKDAVPEAGKTNARKVLSQNNSFSPESHTVQNLETETNANDSKQASTAERLITALNLLHLEGVKTSSNPKHNTTYANDEGKPLPYAMKGAHHNEINSTVRGRASSLVDTERHTTHSPEPNGTQGWTTSAKSSGSATSTPGEVSDISTPGETSDISTPGEASDISTPGKASDISAPDEGSDISTPDEASDIFTPDEGSDMSTPGEASEKSAPDTGVPFTAGLAMFGFIVYEVGYDQTSSVVRAWILTCSPHTEHTSLLVLGLVMAGLGMIVTSALGRVDFPSLCNRQKDGNAGLILQTTIQGAVTVVLILVGMLSTLLTGHSLLRSDDNGIHANADTNPAAGENESSDESPSHKCRSKAHGENFDYGTQTPTVPVLQKKLGTFSENSSSSGFASSDNGMPESSGAYSVGTNRAGRCKQNTARLAVDSATKTSQRNPFGPLGGCFPDPAARLFCCKLFFICVGMFFTTGAHDMFAYMISDYVGKAVYGGDPRAEAGSNQLHSYMAGVRNTAWGMLTYSVSYLLINLVHTRLLAILGHKVEFVLVQLLLAGCFVVQALTARLEVFFILSVVAGLHRACLYVVTFAAANDVIRAQNSEGDGARVGLAMSVVGAMIPLSITTLFPWVGPLAEWTGVVSTPLWVGAVFCCLAAAGFLFV</sequence>
<comment type="subcellular location">
    <subcellularLocation>
        <location evidence="1">Membrane</location>
        <topology evidence="1">Multi-pass membrane protein</topology>
    </subcellularLocation>
</comment>
<evidence type="ECO:0000256" key="7">
    <source>
        <dbReference type="SAM" id="Phobius"/>
    </source>
</evidence>
<evidence type="ECO:0000256" key="2">
    <source>
        <dbReference type="ARBA" id="ARBA00022448"/>
    </source>
</evidence>
<reference evidence="8 9" key="1">
    <citation type="journal article" date="2023" name="Sci. Data">
        <title>Genome assembly of the Korean intertidal mud-creeper Batillaria attramentaria.</title>
        <authorList>
            <person name="Patra A.K."/>
            <person name="Ho P.T."/>
            <person name="Jun S."/>
            <person name="Lee S.J."/>
            <person name="Kim Y."/>
            <person name="Won Y.J."/>
        </authorList>
    </citation>
    <scope>NUCLEOTIDE SEQUENCE [LARGE SCALE GENOMIC DNA]</scope>
    <source>
        <strain evidence="8">Wonlab-2016</strain>
    </source>
</reference>
<evidence type="ECO:0000313" key="8">
    <source>
        <dbReference type="EMBL" id="KAK7460331.1"/>
    </source>
</evidence>
<feature type="transmembrane region" description="Helical" evidence="7">
    <location>
        <begin position="630"/>
        <end position="653"/>
    </location>
</feature>
<keyword evidence="4 7" id="KW-1133">Transmembrane helix</keyword>
<keyword evidence="3 7" id="KW-0812">Transmembrane</keyword>
<evidence type="ECO:0000256" key="3">
    <source>
        <dbReference type="ARBA" id="ARBA00022692"/>
    </source>
</evidence>
<evidence type="ECO:0000313" key="9">
    <source>
        <dbReference type="Proteomes" id="UP001519460"/>
    </source>
</evidence>
<feature type="transmembrane region" description="Helical" evidence="7">
    <location>
        <begin position="132"/>
        <end position="157"/>
    </location>
</feature>
<feature type="compositionally biased region" description="Polar residues" evidence="6">
    <location>
        <begin position="196"/>
        <end position="214"/>
    </location>
</feature>
<keyword evidence="9" id="KW-1185">Reference proteome</keyword>